<dbReference type="AlphaFoldDB" id="A0A7X1NYG1"/>
<evidence type="ECO:0000256" key="1">
    <source>
        <dbReference type="SAM" id="MobiDB-lite"/>
    </source>
</evidence>
<sequence length="62" mass="6955">MNDLKLQELDEGDRQDFALAASRSRCCPAGVESEHPVVHLLQHPEVRPEPEDERSAETTSRA</sequence>
<proteinExistence type="predicted"/>
<accession>A0A7X1NYG1</accession>
<reference evidence="2 3" key="1">
    <citation type="submission" date="2019-10" db="EMBL/GenBank/DDBJ databases">
        <title>Deinococcus sp. isolated from soil.</title>
        <authorList>
            <person name="Li Y."/>
            <person name="Wang J."/>
        </authorList>
    </citation>
    <scope>NUCLEOTIDE SEQUENCE [LARGE SCALE GENOMIC DNA]</scope>
    <source>
        <strain evidence="2 3">SDU3-2</strain>
    </source>
</reference>
<dbReference type="Proteomes" id="UP000484842">
    <property type="component" value="Unassembled WGS sequence"/>
</dbReference>
<feature type="compositionally biased region" description="Basic and acidic residues" evidence="1">
    <location>
        <begin position="39"/>
        <end position="56"/>
    </location>
</feature>
<name>A0A7X1NYG1_9DEIO</name>
<comment type="caution">
    <text evidence="2">The sequence shown here is derived from an EMBL/GenBank/DDBJ whole genome shotgun (WGS) entry which is preliminary data.</text>
</comment>
<protein>
    <submittedName>
        <fullName evidence="2">Uncharacterized protein</fullName>
    </submittedName>
</protein>
<dbReference type="RefSeq" id="WP_152872429.1">
    <property type="nucleotide sequence ID" value="NZ_WBSL01000015.1"/>
</dbReference>
<evidence type="ECO:0000313" key="3">
    <source>
        <dbReference type="Proteomes" id="UP000484842"/>
    </source>
</evidence>
<organism evidence="2 3">
    <name type="scientific">Deinococcus terrestris</name>
    <dbReference type="NCBI Taxonomy" id="2651870"/>
    <lineage>
        <taxon>Bacteria</taxon>
        <taxon>Thermotogati</taxon>
        <taxon>Deinococcota</taxon>
        <taxon>Deinococci</taxon>
        <taxon>Deinococcales</taxon>
        <taxon>Deinococcaceae</taxon>
        <taxon>Deinococcus</taxon>
    </lineage>
</organism>
<dbReference type="EMBL" id="WBSL01000015">
    <property type="protein sequence ID" value="MPY68116.1"/>
    <property type="molecule type" value="Genomic_DNA"/>
</dbReference>
<gene>
    <name evidence="2" type="ORF">F8S09_15775</name>
</gene>
<feature type="region of interest" description="Disordered" evidence="1">
    <location>
        <begin position="39"/>
        <end position="62"/>
    </location>
</feature>
<keyword evidence="3" id="KW-1185">Reference proteome</keyword>
<evidence type="ECO:0000313" key="2">
    <source>
        <dbReference type="EMBL" id="MPY68116.1"/>
    </source>
</evidence>